<dbReference type="InterPro" id="IPR043428">
    <property type="entry name" value="LivM-like"/>
</dbReference>
<dbReference type="CDD" id="cd06581">
    <property type="entry name" value="TM_PBP1_LivM_like"/>
    <property type="match status" value="1"/>
</dbReference>
<keyword evidence="4 7" id="KW-1133">Transmembrane helix</keyword>
<evidence type="ECO:0000256" key="6">
    <source>
        <dbReference type="SAM" id="MobiDB-lite"/>
    </source>
</evidence>
<name>A0A846Z5E0_9ACTN</name>
<dbReference type="RefSeq" id="WP_067632005.1">
    <property type="nucleotide sequence ID" value="NZ_JAAXPI010000027.1"/>
</dbReference>
<dbReference type="GO" id="GO:0015658">
    <property type="term" value="F:branched-chain amino acid transmembrane transporter activity"/>
    <property type="evidence" value="ECO:0007669"/>
    <property type="project" value="InterPro"/>
</dbReference>
<evidence type="ECO:0000256" key="5">
    <source>
        <dbReference type="ARBA" id="ARBA00023136"/>
    </source>
</evidence>
<organism evidence="8 9">
    <name type="scientific">Actinomadura latina</name>
    <dbReference type="NCBI Taxonomy" id="163603"/>
    <lineage>
        <taxon>Bacteria</taxon>
        <taxon>Bacillati</taxon>
        <taxon>Actinomycetota</taxon>
        <taxon>Actinomycetes</taxon>
        <taxon>Streptosporangiales</taxon>
        <taxon>Thermomonosporaceae</taxon>
        <taxon>Actinomadura</taxon>
    </lineage>
</organism>
<feature type="transmembrane region" description="Helical" evidence="7">
    <location>
        <begin position="314"/>
        <end position="337"/>
    </location>
</feature>
<reference evidence="8 9" key="1">
    <citation type="submission" date="2020-04" db="EMBL/GenBank/DDBJ databases">
        <title>MicrobeNet Type strains.</title>
        <authorList>
            <person name="Nicholson A.C."/>
        </authorList>
    </citation>
    <scope>NUCLEOTIDE SEQUENCE [LARGE SCALE GENOMIC DNA]</scope>
    <source>
        <strain evidence="8 9">ATCC BAA-277</strain>
    </source>
</reference>
<dbReference type="AlphaFoldDB" id="A0A846Z5E0"/>
<comment type="subcellular location">
    <subcellularLocation>
        <location evidence="1">Cell membrane</location>
        <topology evidence="1">Multi-pass membrane protein</topology>
    </subcellularLocation>
</comment>
<evidence type="ECO:0000313" key="9">
    <source>
        <dbReference type="Proteomes" id="UP000579250"/>
    </source>
</evidence>
<keyword evidence="3 7" id="KW-0812">Transmembrane</keyword>
<dbReference type="PANTHER" id="PTHR30482:SF10">
    <property type="entry name" value="HIGH-AFFINITY BRANCHED-CHAIN AMINO ACID TRANSPORT PROTEIN BRAE"/>
    <property type="match status" value="1"/>
</dbReference>
<dbReference type="Proteomes" id="UP000579250">
    <property type="component" value="Unassembled WGS sequence"/>
</dbReference>
<feature type="transmembrane region" description="Helical" evidence="7">
    <location>
        <begin position="64"/>
        <end position="83"/>
    </location>
</feature>
<dbReference type="EMBL" id="JAAXPI010000027">
    <property type="protein sequence ID" value="NKZ05898.1"/>
    <property type="molecule type" value="Genomic_DNA"/>
</dbReference>
<comment type="caution">
    <text evidence="8">The sequence shown here is derived from an EMBL/GenBank/DDBJ whole genome shotgun (WGS) entry which is preliminary data.</text>
</comment>
<feature type="transmembrane region" description="Helical" evidence="7">
    <location>
        <begin position="89"/>
        <end position="107"/>
    </location>
</feature>
<accession>A0A846Z5E0</accession>
<keyword evidence="9" id="KW-1185">Reference proteome</keyword>
<evidence type="ECO:0000313" key="8">
    <source>
        <dbReference type="EMBL" id="NKZ05898.1"/>
    </source>
</evidence>
<evidence type="ECO:0000256" key="7">
    <source>
        <dbReference type="SAM" id="Phobius"/>
    </source>
</evidence>
<evidence type="ECO:0000256" key="4">
    <source>
        <dbReference type="ARBA" id="ARBA00022989"/>
    </source>
</evidence>
<dbReference type="GO" id="GO:0005886">
    <property type="term" value="C:plasma membrane"/>
    <property type="evidence" value="ECO:0007669"/>
    <property type="project" value="UniProtKB-SubCell"/>
</dbReference>
<gene>
    <name evidence="8" type="ORF">HGB48_19410</name>
</gene>
<feature type="transmembrane region" description="Helical" evidence="7">
    <location>
        <begin position="275"/>
        <end position="302"/>
    </location>
</feature>
<sequence length="357" mass="37060">MEASTGTGTGTGTGTAAASTGQGGKAPVTRGRRPAWLPWIAGGVAVLACLGLQSQLYSGQERTVTTVFMFVTLAVGWNLIGGFTGYACFGQVGFFGLGAYSTVVLMVHGGLSFWVAWPVSAVVAAVFAAVIGLPLLRLKGHYFAVATLGVAEGLRELVTNIPRWTGGGAGITIPSTGGEAPTPWLGNDGFYLLFLGLGAVAALVAALISRGRTGYALRAINQDEDAAAAMGVNTTWAKTVAFGVSAALTGAAGSAYAFQQVTIYPDRLFDVNITVLMVVMVVIGGSGTVTGPILGALGIAVVSEYLRQHFPQMHSFTLGVLIIVAVILLPQGLVNFVRDALRTRDFSLLSNVRRYRL</sequence>
<evidence type="ECO:0000256" key="3">
    <source>
        <dbReference type="ARBA" id="ARBA00022692"/>
    </source>
</evidence>
<evidence type="ECO:0000256" key="2">
    <source>
        <dbReference type="ARBA" id="ARBA00022475"/>
    </source>
</evidence>
<proteinExistence type="predicted"/>
<feature type="transmembrane region" description="Helical" evidence="7">
    <location>
        <begin position="189"/>
        <end position="208"/>
    </location>
</feature>
<dbReference type="PANTHER" id="PTHR30482">
    <property type="entry name" value="HIGH-AFFINITY BRANCHED-CHAIN AMINO ACID TRANSPORT SYSTEM PERMEASE"/>
    <property type="match status" value="1"/>
</dbReference>
<feature type="transmembrane region" description="Helical" evidence="7">
    <location>
        <begin position="114"/>
        <end position="136"/>
    </location>
</feature>
<dbReference type="InterPro" id="IPR001851">
    <property type="entry name" value="ABC_transp_permease"/>
</dbReference>
<protein>
    <submittedName>
        <fullName evidence="8">Branched-chain amino acid ABC transporter permease</fullName>
    </submittedName>
</protein>
<feature type="region of interest" description="Disordered" evidence="6">
    <location>
        <begin position="1"/>
        <end position="29"/>
    </location>
</feature>
<evidence type="ECO:0000256" key="1">
    <source>
        <dbReference type="ARBA" id="ARBA00004651"/>
    </source>
</evidence>
<feature type="transmembrane region" description="Helical" evidence="7">
    <location>
        <begin position="35"/>
        <end position="52"/>
    </location>
</feature>
<dbReference type="Pfam" id="PF02653">
    <property type="entry name" value="BPD_transp_2"/>
    <property type="match status" value="1"/>
</dbReference>
<keyword evidence="5 7" id="KW-0472">Membrane</keyword>
<keyword evidence="2" id="KW-1003">Cell membrane</keyword>